<name>A0ABY2S2W6_9PSEU</name>
<dbReference type="Proteomes" id="UP000309992">
    <property type="component" value="Unassembled WGS sequence"/>
</dbReference>
<proteinExistence type="predicted"/>
<evidence type="ECO:0000313" key="2">
    <source>
        <dbReference type="Proteomes" id="UP000309992"/>
    </source>
</evidence>
<evidence type="ECO:0000313" key="1">
    <source>
        <dbReference type="EMBL" id="TKG69704.1"/>
    </source>
</evidence>
<dbReference type="Gene3D" id="3.10.450.50">
    <property type="match status" value="1"/>
</dbReference>
<accession>A0ABY2S2W6</accession>
<dbReference type="InterPro" id="IPR032710">
    <property type="entry name" value="NTF2-like_dom_sf"/>
</dbReference>
<dbReference type="RefSeq" id="WP_112268492.1">
    <property type="nucleotide sequence ID" value="NZ_SWMS01000010.1"/>
</dbReference>
<comment type="caution">
    <text evidence="1">The sequence shown here is derived from an EMBL/GenBank/DDBJ whole genome shotgun (WGS) entry which is preliminary data.</text>
</comment>
<gene>
    <name evidence="1" type="ORF">FCN18_19680</name>
</gene>
<dbReference type="SUPFAM" id="SSF54427">
    <property type="entry name" value="NTF2-like"/>
    <property type="match status" value="1"/>
</dbReference>
<reference evidence="1 2" key="1">
    <citation type="journal article" date="2015" name="Antonie Van Leeuwenhoek">
        <title>Prauserella endophytica sp. nov., an endophytic actinobacterium isolated from Tamarix taklamakanensis.</title>
        <authorList>
            <person name="Liu J.M."/>
            <person name="Habden X."/>
            <person name="Guo L."/>
            <person name="Tuo L."/>
            <person name="Jiang Z.K."/>
            <person name="Liu S.W."/>
            <person name="Liu X.F."/>
            <person name="Chen L."/>
            <person name="Li R.F."/>
            <person name="Zhang Y.Q."/>
            <person name="Sun C.H."/>
        </authorList>
    </citation>
    <scope>NUCLEOTIDE SEQUENCE [LARGE SCALE GENOMIC DNA]</scope>
    <source>
        <strain evidence="1 2">CGMCC 4.7182</strain>
    </source>
</reference>
<protein>
    <submittedName>
        <fullName evidence="1">Nuclear transport factor 2 family protein</fullName>
    </submittedName>
</protein>
<dbReference type="EMBL" id="SWMS01000010">
    <property type="protein sequence ID" value="TKG69704.1"/>
    <property type="molecule type" value="Genomic_DNA"/>
</dbReference>
<sequence length="102" mass="10903">MTTIEPPAAIRTFIDGTDRGDVEALAATFPEDAQLHDCGREHNGRDGVRDRDRTDDIGVRSRFKLVGTEAGPSPDSHVVALTVTGDGYNGTRDGLIAVLRIG</sequence>
<organism evidence="1 2">
    <name type="scientific">Prauserella endophytica</name>
    <dbReference type="NCBI Taxonomy" id="1592324"/>
    <lineage>
        <taxon>Bacteria</taxon>
        <taxon>Bacillati</taxon>
        <taxon>Actinomycetota</taxon>
        <taxon>Actinomycetes</taxon>
        <taxon>Pseudonocardiales</taxon>
        <taxon>Pseudonocardiaceae</taxon>
        <taxon>Prauserella</taxon>
        <taxon>Prauserella coralliicola group</taxon>
    </lineage>
</organism>
<keyword evidence="2" id="KW-1185">Reference proteome</keyword>